<dbReference type="eggNOG" id="COG1073">
    <property type="taxonomic scope" value="Bacteria"/>
</dbReference>
<dbReference type="Proteomes" id="UP000002255">
    <property type="component" value="Chromosome"/>
</dbReference>
<name>D1BT85_XYLCX</name>
<dbReference type="InterPro" id="IPR029058">
    <property type="entry name" value="AB_hydrolase_fold"/>
</dbReference>
<dbReference type="HOGENOM" id="CLU_072027_0_0_11"/>
<feature type="domain" description="Serine aminopeptidase S33" evidence="1">
    <location>
        <begin position="84"/>
        <end position="191"/>
    </location>
</feature>
<dbReference type="KEGG" id="xce:Xcel_1908"/>
<reference evidence="3" key="1">
    <citation type="submission" date="2009-11" db="EMBL/GenBank/DDBJ databases">
        <title>The complete chromosome of Xylanimonas cellulosilytica DSM 15894.</title>
        <authorList>
            <consortium name="US DOE Joint Genome Institute (JGI-PGF)"/>
            <person name="Lucas S."/>
            <person name="Copeland A."/>
            <person name="Lapidus A."/>
            <person name="Glavina del Rio T."/>
            <person name="Dalin E."/>
            <person name="Tice H."/>
            <person name="Bruce D."/>
            <person name="Goodwin L."/>
            <person name="Pitluck S."/>
            <person name="Kyrpides N."/>
            <person name="Mavromatis K."/>
            <person name="Ivanova N."/>
            <person name="Mikhailova N."/>
            <person name="Foster B."/>
            <person name="Clum A."/>
            <person name="Brettin T."/>
            <person name="Detter J.C."/>
            <person name="Han C."/>
            <person name="Larimer F."/>
            <person name="Land M."/>
            <person name="Hauser L."/>
            <person name="Markowitz V."/>
            <person name="Cheng J.F."/>
            <person name="Hugenholtz P."/>
            <person name="Woyke T."/>
            <person name="Wu D."/>
            <person name="Gehrich-Schroeter G."/>
            <person name="Schneider S."/>
            <person name="Pukall S.R."/>
            <person name="Klenk H.P."/>
            <person name="Eisen J.A."/>
        </authorList>
    </citation>
    <scope>NUCLEOTIDE SEQUENCE [LARGE SCALE GENOMIC DNA]</scope>
    <source>
        <strain evidence="3">DSM 15894 / CECT 5975 / LMG 20990 / XIL07</strain>
    </source>
</reference>
<evidence type="ECO:0000259" key="1">
    <source>
        <dbReference type="Pfam" id="PF12146"/>
    </source>
</evidence>
<dbReference type="EMBL" id="CP001821">
    <property type="protein sequence ID" value="ACZ30927.1"/>
    <property type="molecule type" value="Genomic_DNA"/>
</dbReference>
<organism evidence="2 3">
    <name type="scientific">Xylanimonas cellulosilytica (strain DSM 15894 / JCM 12276 / CECT 5975 / KCTC 9989 / LMG 20990 / NBRC 107835 / XIL07)</name>
    <dbReference type="NCBI Taxonomy" id="446471"/>
    <lineage>
        <taxon>Bacteria</taxon>
        <taxon>Bacillati</taxon>
        <taxon>Actinomycetota</taxon>
        <taxon>Actinomycetes</taxon>
        <taxon>Micrococcales</taxon>
        <taxon>Promicromonosporaceae</taxon>
        <taxon>Xylanimonas</taxon>
    </lineage>
</organism>
<dbReference type="RefSeq" id="WP_012878669.1">
    <property type="nucleotide sequence ID" value="NC_013530.1"/>
</dbReference>
<dbReference type="AlphaFoldDB" id="D1BT85"/>
<reference evidence="2 3" key="2">
    <citation type="journal article" date="2010" name="Stand. Genomic Sci.">
        <title>Complete genome sequence of Xylanimonas cellulosilytica type strain (XIL07).</title>
        <authorList>
            <person name="Foster B."/>
            <person name="Pukall R."/>
            <person name="Abt B."/>
            <person name="Nolan M."/>
            <person name="Glavina Del Rio T."/>
            <person name="Chen F."/>
            <person name="Lucas S."/>
            <person name="Tice H."/>
            <person name="Pitluck S."/>
            <person name="Cheng J.-F."/>
            <person name="Chertkov O."/>
            <person name="Brettin T."/>
            <person name="Han C."/>
            <person name="Detter J.C."/>
            <person name="Bruce D."/>
            <person name="Goodwin L."/>
            <person name="Ivanova N."/>
            <person name="Mavromatis K."/>
            <person name="Pati A."/>
            <person name="Mikhailova N."/>
            <person name="Chen A."/>
            <person name="Palaniappan K."/>
            <person name="Land M."/>
            <person name="Hauser L."/>
            <person name="Chang Y.-J."/>
            <person name="Jeffries C.D."/>
            <person name="Chain P."/>
            <person name="Rohde M."/>
            <person name="Goeker M."/>
            <person name="Bristow J."/>
            <person name="Eisen J.A."/>
            <person name="Markowitz V."/>
            <person name="Hugenholtz P."/>
            <person name="Kyrpides N.C."/>
            <person name="Klenk H.-P."/>
            <person name="Lapidus A."/>
        </authorList>
    </citation>
    <scope>NUCLEOTIDE SEQUENCE [LARGE SCALE GENOMIC DNA]</scope>
    <source>
        <strain evidence="3">DSM 15894 / CECT 5975 / LMG 20990 / XIL07</strain>
    </source>
</reference>
<keyword evidence="3" id="KW-1185">Reference proteome</keyword>
<gene>
    <name evidence="2" type="ordered locus">Xcel_1908</name>
</gene>
<evidence type="ECO:0000313" key="3">
    <source>
        <dbReference type="Proteomes" id="UP000002255"/>
    </source>
</evidence>
<dbReference type="ESTHER" id="xylcx-d1bt85">
    <property type="family name" value="6_AlphaBeta_hydrolase"/>
</dbReference>
<dbReference type="STRING" id="446471.Xcel_1908"/>
<protein>
    <recommendedName>
        <fullName evidence="1">Serine aminopeptidase S33 domain-containing protein</fullName>
    </recommendedName>
</protein>
<proteinExistence type="predicted"/>
<dbReference type="Gene3D" id="3.40.50.1820">
    <property type="entry name" value="alpha/beta hydrolase"/>
    <property type="match status" value="1"/>
</dbReference>
<sequence length="300" mass="31607">MDQIDPRRRRPRPARVATRWATRTLGAVAPGPAVDVAARLMAHVGPRAPVRPKDRTVHERARQGVIRLGAERVVTYQWGDDQAPAVLLAHGWQLRASRMSALVTELESAGLRVLAFDAVAHGSSSGRRANVFLFAEALRSLADDVVAAGGEVAGVVGHSLGGLAAGIAVRDGLPATRWVAISSPAGLTSTAEVFASTIGLPQRLVPGLVGAAAQRFLVGGAETWQRGELVQHPAHPDVPALFVRDVDDVLGLPGDARRLHAAHPRSDLLVTGGLGHNRVLDDPEVCAAVVAHLTAVRVPR</sequence>
<accession>D1BT85</accession>
<dbReference type="SUPFAM" id="SSF53474">
    <property type="entry name" value="alpha/beta-Hydrolases"/>
    <property type="match status" value="1"/>
</dbReference>
<dbReference type="Pfam" id="PF12146">
    <property type="entry name" value="Hydrolase_4"/>
    <property type="match status" value="1"/>
</dbReference>
<evidence type="ECO:0000313" key="2">
    <source>
        <dbReference type="EMBL" id="ACZ30927.1"/>
    </source>
</evidence>
<dbReference type="InterPro" id="IPR022742">
    <property type="entry name" value="Hydrolase_4"/>
</dbReference>
<dbReference type="OrthoDB" id="9785847at2"/>